<dbReference type="OrthoDB" id="9975114at2759"/>
<organism evidence="2 3">
    <name type="scientific">Pristionchus pacificus</name>
    <name type="common">Parasitic nematode worm</name>
    <dbReference type="NCBI Taxonomy" id="54126"/>
    <lineage>
        <taxon>Eukaryota</taxon>
        <taxon>Metazoa</taxon>
        <taxon>Ecdysozoa</taxon>
        <taxon>Nematoda</taxon>
        <taxon>Chromadorea</taxon>
        <taxon>Rhabditida</taxon>
        <taxon>Rhabditina</taxon>
        <taxon>Diplogasteromorpha</taxon>
        <taxon>Diplogasteroidea</taxon>
        <taxon>Neodiplogasteridae</taxon>
        <taxon>Pristionchus</taxon>
    </lineage>
</organism>
<sequence>MGQDKLNFDRPEEEIIAEAKERGYESYVKPLPWLKVGEFVTIGDHPCKVTEITTGKGGKHGKLGYNKCFAGLDVFTGEKRETHSYEYYSISVPFVEFKEYLIINLTFEGALTLMDEQTSEQRDDVLLPDGELGAQIREAFNSDDIVVTAARACRREAIVKFRRKIIRTSSCHTLCEPCREYQTKKEMFLNDFVN</sequence>
<keyword evidence="3" id="KW-1185">Reference proteome</keyword>
<dbReference type="InterPro" id="IPR008991">
    <property type="entry name" value="Translation_prot_SH3-like_sf"/>
</dbReference>
<evidence type="ECO:0000313" key="3">
    <source>
        <dbReference type="Proteomes" id="UP000005239"/>
    </source>
</evidence>
<gene>
    <name evidence="2" type="primary">WBGene00103813</name>
</gene>
<dbReference type="InterPro" id="IPR020189">
    <property type="entry name" value="IF5A_C"/>
</dbReference>
<accession>A0A8R1YBH5</accession>
<dbReference type="SUPFAM" id="SSF50104">
    <property type="entry name" value="Translation proteins SH3-like domain"/>
    <property type="match status" value="1"/>
</dbReference>
<feature type="domain" description="Translation initiation factor 5A C-terminal" evidence="1">
    <location>
        <begin position="94"/>
        <end position="162"/>
    </location>
</feature>
<dbReference type="AlphaFoldDB" id="A0A2A6BTT8"/>
<dbReference type="GO" id="GO:0003723">
    <property type="term" value="F:RNA binding"/>
    <property type="evidence" value="ECO:0007669"/>
    <property type="project" value="InterPro"/>
</dbReference>
<evidence type="ECO:0000313" key="2">
    <source>
        <dbReference type="EnsemblMetazoa" id="PPA14259.1"/>
    </source>
</evidence>
<dbReference type="Pfam" id="PF01287">
    <property type="entry name" value="eIF-5a"/>
    <property type="match status" value="1"/>
</dbReference>
<name>A0A2A6BTT8_PRIPA</name>
<dbReference type="InterPro" id="IPR014722">
    <property type="entry name" value="Rib_uL2_dom2"/>
</dbReference>
<dbReference type="InterPro" id="IPR048670">
    <property type="entry name" value="IF5A-like_N"/>
</dbReference>
<protein>
    <submittedName>
        <fullName evidence="2">EIF-5a domain-containing protein</fullName>
    </submittedName>
</protein>
<dbReference type="Gene3D" id="2.40.50.140">
    <property type="entry name" value="Nucleic acid-binding proteins"/>
    <property type="match status" value="1"/>
</dbReference>
<dbReference type="GO" id="GO:0045901">
    <property type="term" value="P:positive regulation of translational elongation"/>
    <property type="evidence" value="ECO:0007669"/>
    <property type="project" value="InterPro"/>
</dbReference>
<dbReference type="Gene3D" id="2.30.30.30">
    <property type="match status" value="1"/>
</dbReference>
<dbReference type="GO" id="GO:0045905">
    <property type="term" value="P:positive regulation of translational termination"/>
    <property type="evidence" value="ECO:0007669"/>
    <property type="project" value="InterPro"/>
</dbReference>
<dbReference type="GO" id="GO:0006414">
    <property type="term" value="P:translational elongation"/>
    <property type="evidence" value="ECO:0000318"/>
    <property type="project" value="GO_Central"/>
</dbReference>
<proteinExistence type="predicted"/>
<dbReference type="SMART" id="SM01376">
    <property type="entry name" value="eIF-5a"/>
    <property type="match status" value="1"/>
</dbReference>
<dbReference type="InterPro" id="IPR012340">
    <property type="entry name" value="NA-bd_OB-fold"/>
</dbReference>
<dbReference type="Pfam" id="PF21485">
    <property type="entry name" value="IF5A-like_N"/>
    <property type="match status" value="1"/>
</dbReference>
<dbReference type="GO" id="GO:0043022">
    <property type="term" value="F:ribosome binding"/>
    <property type="evidence" value="ECO:0007669"/>
    <property type="project" value="InterPro"/>
</dbReference>
<dbReference type="Proteomes" id="UP000005239">
    <property type="component" value="Unassembled WGS sequence"/>
</dbReference>
<evidence type="ECO:0000259" key="1">
    <source>
        <dbReference type="SMART" id="SM01376"/>
    </source>
</evidence>
<accession>A0A2A6BTT8</accession>
<dbReference type="InterPro" id="IPR001884">
    <property type="entry name" value="IF5A-like"/>
</dbReference>
<dbReference type="SUPFAM" id="SSF50249">
    <property type="entry name" value="Nucleic acid-binding proteins"/>
    <property type="match status" value="1"/>
</dbReference>
<dbReference type="FunFam" id="2.40.50.140:FF:000864">
    <property type="match status" value="1"/>
</dbReference>
<dbReference type="PANTHER" id="PTHR11673">
    <property type="entry name" value="TRANSLATION INITIATION FACTOR 5A FAMILY MEMBER"/>
    <property type="match status" value="1"/>
</dbReference>
<reference evidence="3" key="1">
    <citation type="journal article" date="2008" name="Nat. Genet.">
        <title>The Pristionchus pacificus genome provides a unique perspective on nematode lifestyle and parasitism.</title>
        <authorList>
            <person name="Dieterich C."/>
            <person name="Clifton S.W."/>
            <person name="Schuster L.N."/>
            <person name="Chinwalla A."/>
            <person name="Delehaunty K."/>
            <person name="Dinkelacker I."/>
            <person name="Fulton L."/>
            <person name="Fulton R."/>
            <person name="Godfrey J."/>
            <person name="Minx P."/>
            <person name="Mitreva M."/>
            <person name="Roeseler W."/>
            <person name="Tian H."/>
            <person name="Witte H."/>
            <person name="Yang S.P."/>
            <person name="Wilson R.K."/>
            <person name="Sommer R.J."/>
        </authorList>
    </citation>
    <scope>NUCLEOTIDE SEQUENCE [LARGE SCALE GENOMIC DNA]</scope>
    <source>
        <strain evidence="3">PS312</strain>
    </source>
</reference>
<reference evidence="2" key="2">
    <citation type="submission" date="2022-06" db="UniProtKB">
        <authorList>
            <consortium name="EnsemblMetazoa"/>
        </authorList>
    </citation>
    <scope>IDENTIFICATION</scope>
    <source>
        <strain evidence="2">PS312</strain>
    </source>
</reference>
<dbReference type="GO" id="GO:0003746">
    <property type="term" value="F:translation elongation factor activity"/>
    <property type="evidence" value="ECO:0000318"/>
    <property type="project" value="GO_Central"/>
</dbReference>
<dbReference type="EnsemblMetazoa" id="PPA14259.1">
    <property type="protein sequence ID" value="PPA14259.1"/>
    <property type="gene ID" value="WBGene00103813"/>
</dbReference>